<organism evidence="1">
    <name type="scientific">Siphoviridae sp. cthqG28</name>
    <dbReference type="NCBI Taxonomy" id="2826427"/>
    <lineage>
        <taxon>Viruses</taxon>
        <taxon>Duplodnaviria</taxon>
        <taxon>Heunggongvirae</taxon>
        <taxon>Uroviricota</taxon>
        <taxon>Caudoviricetes</taxon>
    </lineage>
</organism>
<dbReference type="EMBL" id="BK014774">
    <property type="protein sequence ID" value="DAD75115.1"/>
    <property type="molecule type" value="Genomic_DNA"/>
</dbReference>
<evidence type="ECO:0000313" key="1">
    <source>
        <dbReference type="EMBL" id="DAD75115.1"/>
    </source>
</evidence>
<proteinExistence type="predicted"/>
<accession>A0A8S5LZ49</accession>
<name>A0A8S5LZ49_9CAUD</name>
<protein>
    <submittedName>
        <fullName evidence="1">Uncharacterized protein</fullName>
    </submittedName>
</protein>
<reference evidence="1" key="1">
    <citation type="journal article" date="2021" name="Proc. Natl. Acad. Sci. U.S.A.">
        <title>A Catalog of Tens of Thousands of Viruses from Human Metagenomes Reveals Hidden Associations with Chronic Diseases.</title>
        <authorList>
            <person name="Tisza M.J."/>
            <person name="Buck C.B."/>
        </authorList>
    </citation>
    <scope>NUCLEOTIDE SEQUENCE</scope>
    <source>
        <strain evidence="1">CthqG28</strain>
    </source>
</reference>
<sequence>MWAVKHKSGTVLFVTNCERTANNRREMGWIVEEVDVSKPKSALIKITWHDDTVSQWHADSFREGEHSIEMNIGGCIVCIPWRLYKDGEVKHLDVES</sequence>